<evidence type="ECO:0000256" key="4">
    <source>
        <dbReference type="ARBA" id="ARBA00023163"/>
    </source>
</evidence>
<dbReference type="RefSeq" id="WP_093321474.1">
    <property type="nucleotide sequence ID" value="NZ_FOSZ01000002.1"/>
</dbReference>
<dbReference type="InterPro" id="IPR036390">
    <property type="entry name" value="WH_DNA-bd_sf"/>
</dbReference>
<accession>A0A1I4C3C6</accession>
<dbReference type="InterPro" id="IPR050950">
    <property type="entry name" value="HTH-type_LysR_regulators"/>
</dbReference>
<dbReference type="Pfam" id="PF03466">
    <property type="entry name" value="LysR_substrate"/>
    <property type="match status" value="1"/>
</dbReference>
<dbReference type="EMBL" id="FOSZ01000002">
    <property type="protein sequence ID" value="SFK75578.1"/>
    <property type="molecule type" value="Genomic_DNA"/>
</dbReference>
<evidence type="ECO:0000256" key="2">
    <source>
        <dbReference type="ARBA" id="ARBA00023015"/>
    </source>
</evidence>
<keyword evidence="7" id="KW-1185">Reference proteome</keyword>
<evidence type="ECO:0000313" key="7">
    <source>
        <dbReference type="Proteomes" id="UP000198851"/>
    </source>
</evidence>
<gene>
    <name evidence="6" type="ORF">SAMN04488036_10232</name>
</gene>
<evidence type="ECO:0000256" key="3">
    <source>
        <dbReference type="ARBA" id="ARBA00023125"/>
    </source>
</evidence>
<dbReference type="InterPro" id="IPR036388">
    <property type="entry name" value="WH-like_DNA-bd_sf"/>
</dbReference>
<dbReference type="Pfam" id="PF00126">
    <property type="entry name" value="HTH_1"/>
    <property type="match status" value="1"/>
</dbReference>
<dbReference type="GO" id="GO:0005829">
    <property type="term" value="C:cytosol"/>
    <property type="evidence" value="ECO:0007669"/>
    <property type="project" value="TreeGrafter"/>
</dbReference>
<evidence type="ECO:0000259" key="5">
    <source>
        <dbReference type="PROSITE" id="PS50931"/>
    </source>
</evidence>
<dbReference type="NCBIfam" id="TIGR02424">
    <property type="entry name" value="TF_pcaQ"/>
    <property type="match status" value="1"/>
</dbReference>
<dbReference type="Proteomes" id="UP000198851">
    <property type="component" value="Unassembled WGS sequence"/>
</dbReference>
<evidence type="ECO:0000256" key="1">
    <source>
        <dbReference type="ARBA" id="ARBA00009437"/>
    </source>
</evidence>
<dbReference type="GO" id="GO:0019619">
    <property type="term" value="P:3,4-dihydroxybenzoate catabolic process"/>
    <property type="evidence" value="ECO:0007669"/>
    <property type="project" value="InterPro"/>
</dbReference>
<dbReference type="PANTHER" id="PTHR30419">
    <property type="entry name" value="HTH-TYPE TRANSCRIPTIONAL REGULATOR YBHD"/>
    <property type="match status" value="1"/>
</dbReference>
<dbReference type="PRINTS" id="PR00039">
    <property type="entry name" value="HTHLYSR"/>
</dbReference>
<dbReference type="OrthoDB" id="9814165at2"/>
<organism evidence="6 7">
    <name type="scientific">Shimia haliotis</name>
    <dbReference type="NCBI Taxonomy" id="1280847"/>
    <lineage>
        <taxon>Bacteria</taxon>
        <taxon>Pseudomonadati</taxon>
        <taxon>Pseudomonadota</taxon>
        <taxon>Alphaproteobacteria</taxon>
        <taxon>Rhodobacterales</taxon>
        <taxon>Roseobacteraceae</taxon>
    </lineage>
</organism>
<dbReference type="Gene3D" id="3.40.190.10">
    <property type="entry name" value="Periplasmic binding protein-like II"/>
    <property type="match status" value="2"/>
</dbReference>
<dbReference type="PROSITE" id="PS50931">
    <property type="entry name" value="HTH_LYSR"/>
    <property type="match status" value="1"/>
</dbReference>
<evidence type="ECO:0000313" key="6">
    <source>
        <dbReference type="EMBL" id="SFK75578.1"/>
    </source>
</evidence>
<dbReference type="Gene3D" id="1.10.10.10">
    <property type="entry name" value="Winged helix-like DNA-binding domain superfamily/Winged helix DNA-binding domain"/>
    <property type="match status" value="1"/>
</dbReference>
<dbReference type="PANTHER" id="PTHR30419:SF8">
    <property type="entry name" value="NITROGEN ASSIMILATION TRANSCRIPTIONAL ACTIVATOR-RELATED"/>
    <property type="match status" value="1"/>
</dbReference>
<dbReference type="InterPro" id="IPR005119">
    <property type="entry name" value="LysR_subst-bd"/>
</dbReference>
<keyword evidence="4" id="KW-0804">Transcription</keyword>
<keyword evidence="2" id="KW-0805">Transcription regulation</keyword>
<dbReference type="SUPFAM" id="SSF53850">
    <property type="entry name" value="Periplasmic binding protein-like II"/>
    <property type="match status" value="1"/>
</dbReference>
<feature type="domain" description="HTH lysR-type" evidence="5">
    <location>
        <begin position="6"/>
        <end position="63"/>
    </location>
</feature>
<comment type="similarity">
    <text evidence="1">Belongs to the LysR transcriptional regulatory family.</text>
</comment>
<dbReference type="GO" id="GO:0003677">
    <property type="term" value="F:DNA binding"/>
    <property type="evidence" value="ECO:0007669"/>
    <property type="project" value="UniProtKB-KW"/>
</dbReference>
<dbReference type="GO" id="GO:0003700">
    <property type="term" value="F:DNA-binding transcription factor activity"/>
    <property type="evidence" value="ECO:0007669"/>
    <property type="project" value="InterPro"/>
</dbReference>
<dbReference type="InterPro" id="IPR000847">
    <property type="entry name" value="LysR_HTH_N"/>
</dbReference>
<keyword evidence="3" id="KW-0238">DNA-binding</keyword>
<proteinExistence type="inferred from homology"/>
<dbReference type="SUPFAM" id="SSF46785">
    <property type="entry name" value="Winged helix' DNA-binding domain"/>
    <property type="match status" value="1"/>
</dbReference>
<sequence length="312" mass="33774">MIDRRIKFRHIQCFVEIVRRKSLKAAARHLLLTQPAVSKTLRELEDISGATLLIRNRSGIALTPQGEVFLHFADMSLAALQQGFDGIDRIGKDGKTTLSVGALPSVAARLMPQVVDAFSALAPDVTLHIVEGPHGHLLDLLRQGSLDLVLGRLGQPEMMTGIAFTTLYDEYATFVVRKGHPLEGATDMRLICDWPVVFPPSSSAIGPLVERVLIAHGIGELPHRIDSVSGAFGRTFTRTRDAIWIISSGVVANDIAEGSLVPLPFDTSLTKGPVGLMTRPDRQMSSAEHVLRVAVNTAAKQVDDATNGLTKL</sequence>
<name>A0A1I4C3C6_9RHOB</name>
<protein>
    <submittedName>
        <fullName evidence="6">Transcriptional regulator, LysR family</fullName>
    </submittedName>
</protein>
<reference evidence="7" key="1">
    <citation type="submission" date="2016-10" db="EMBL/GenBank/DDBJ databases">
        <authorList>
            <person name="Varghese N."/>
            <person name="Submissions S."/>
        </authorList>
    </citation>
    <scope>NUCLEOTIDE SEQUENCE [LARGE SCALE GENOMIC DNA]</scope>
    <source>
        <strain evidence="7">DSM 28453</strain>
    </source>
</reference>
<dbReference type="InterPro" id="IPR012787">
    <property type="entry name" value="TF_PcaQ"/>
</dbReference>
<dbReference type="GO" id="GO:0045893">
    <property type="term" value="P:positive regulation of DNA-templated transcription"/>
    <property type="evidence" value="ECO:0007669"/>
    <property type="project" value="InterPro"/>
</dbReference>
<dbReference type="STRING" id="1280847.SAMN04488036_10232"/>
<dbReference type="AlphaFoldDB" id="A0A1I4C3C6"/>